<dbReference type="GO" id="GO:0005886">
    <property type="term" value="C:plasma membrane"/>
    <property type="evidence" value="ECO:0007669"/>
    <property type="project" value="UniProtKB-SubCell"/>
</dbReference>
<keyword evidence="2" id="KW-0813">Transport</keyword>
<keyword evidence="6 7" id="KW-0472">Membrane</keyword>
<feature type="transmembrane region" description="Helical" evidence="7">
    <location>
        <begin position="90"/>
        <end position="113"/>
    </location>
</feature>
<evidence type="ECO:0000256" key="1">
    <source>
        <dbReference type="ARBA" id="ARBA00004651"/>
    </source>
</evidence>
<feature type="transmembrane region" description="Helical" evidence="7">
    <location>
        <begin position="352"/>
        <end position="372"/>
    </location>
</feature>
<feature type="transmembrane region" description="Helical" evidence="7">
    <location>
        <begin position="313"/>
        <end position="331"/>
    </location>
</feature>
<name>A0A3N0DJC0_9ACTN</name>
<feature type="transmembrane region" description="Helical" evidence="7">
    <location>
        <begin position="119"/>
        <end position="139"/>
    </location>
</feature>
<dbReference type="PANTHER" id="PTHR23517">
    <property type="entry name" value="RESISTANCE PROTEIN MDTM, PUTATIVE-RELATED-RELATED"/>
    <property type="match status" value="1"/>
</dbReference>
<evidence type="ECO:0000256" key="3">
    <source>
        <dbReference type="ARBA" id="ARBA00022475"/>
    </source>
</evidence>
<reference evidence="9 10" key="1">
    <citation type="submission" date="2018-11" db="EMBL/GenBank/DDBJ databases">
        <authorList>
            <person name="Li F."/>
        </authorList>
    </citation>
    <scope>NUCLEOTIDE SEQUENCE [LARGE SCALE GENOMIC DNA]</scope>
    <source>
        <strain evidence="9 10">KIS18-7</strain>
    </source>
</reference>
<feature type="transmembrane region" description="Helical" evidence="7">
    <location>
        <begin position="378"/>
        <end position="401"/>
    </location>
</feature>
<gene>
    <name evidence="9" type="ORF">EFL95_19120</name>
</gene>
<dbReference type="InterPro" id="IPR011701">
    <property type="entry name" value="MFS"/>
</dbReference>
<feature type="domain" description="Major facilitator superfamily (MFS) profile" evidence="8">
    <location>
        <begin position="23"/>
        <end position="403"/>
    </location>
</feature>
<feature type="transmembrane region" description="Helical" evidence="7">
    <location>
        <begin position="227"/>
        <end position="250"/>
    </location>
</feature>
<dbReference type="PROSITE" id="PS50850">
    <property type="entry name" value="MFS"/>
    <property type="match status" value="1"/>
</dbReference>
<accession>A0A3N0DJC0</accession>
<keyword evidence="5 7" id="KW-1133">Transmembrane helix</keyword>
<comment type="caution">
    <text evidence="9">The sequence shown here is derived from an EMBL/GenBank/DDBJ whole genome shotgun (WGS) entry which is preliminary data.</text>
</comment>
<proteinExistence type="predicted"/>
<dbReference type="InterPro" id="IPR005829">
    <property type="entry name" value="Sugar_transporter_CS"/>
</dbReference>
<dbReference type="Pfam" id="PF07690">
    <property type="entry name" value="MFS_1"/>
    <property type="match status" value="1"/>
</dbReference>
<evidence type="ECO:0000256" key="2">
    <source>
        <dbReference type="ARBA" id="ARBA00022448"/>
    </source>
</evidence>
<feature type="transmembrane region" description="Helical" evidence="7">
    <location>
        <begin position="287"/>
        <end position="307"/>
    </location>
</feature>
<feature type="transmembrane region" description="Helical" evidence="7">
    <location>
        <begin position="151"/>
        <end position="172"/>
    </location>
</feature>
<dbReference type="EMBL" id="RJSG01000006">
    <property type="protein sequence ID" value="RNL75516.1"/>
    <property type="molecule type" value="Genomic_DNA"/>
</dbReference>
<feature type="transmembrane region" description="Helical" evidence="7">
    <location>
        <begin position="256"/>
        <end position="275"/>
    </location>
</feature>
<comment type="subcellular location">
    <subcellularLocation>
        <location evidence="1">Cell membrane</location>
        <topology evidence="1">Multi-pass membrane protein</topology>
    </subcellularLocation>
</comment>
<dbReference type="Proteomes" id="UP000277094">
    <property type="component" value="Unassembled WGS sequence"/>
</dbReference>
<keyword evidence="4 7" id="KW-0812">Transmembrane</keyword>
<evidence type="ECO:0000256" key="4">
    <source>
        <dbReference type="ARBA" id="ARBA00022692"/>
    </source>
</evidence>
<evidence type="ECO:0000259" key="8">
    <source>
        <dbReference type="PROSITE" id="PS50850"/>
    </source>
</evidence>
<evidence type="ECO:0000256" key="7">
    <source>
        <dbReference type="SAM" id="Phobius"/>
    </source>
</evidence>
<dbReference type="GO" id="GO:0022857">
    <property type="term" value="F:transmembrane transporter activity"/>
    <property type="evidence" value="ECO:0007669"/>
    <property type="project" value="InterPro"/>
</dbReference>
<sequence length="410" mass="41847">MSNTSTAVRIPQQDLVGRTPLVGSYPLLIALLAVALGVSGAPAPLYGIYQREWHLAPLTTTLVFAVYAFAALGSVLVAGKVSDKVGRKPLLVGAAVAMIVGLAIFMTAHGVAALFVARALHGAAVGTTVVVGSAALLDLRPHDGARTGHLTGIMFNVGIATTVLAAALLAQYAPDPLVTPYAVIGLVVLVLLLNLLLMGEPHQARSPEPIRLSRPGVPADIKHDFRFAVLGVMAAWSVLGVYLSLFPTFAGVSTGIHSLVFGGSVVAAMAGAAAVSQAFGGRLVARTAAITGDFATAVALVLSWLAINSHHASLVVGAAVLMGLSFGLAFGGSLRHLGSVVPAGQRGEVMSAYYVLAYSAMAVPTILAGWAATQWSLATIFPWFTAGVALACLTAGVLGVASRRPVAQLA</sequence>
<dbReference type="PANTHER" id="PTHR23517:SF3">
    <property type="entry name" value="INTEGRAL MEMBRANE TRANSPORT PROTEIN"/>
    <property type="match status" value="1"/>
</dbReference>
<evidence type="ECO:0000256" key="6">
    <source>
        <dbReference type="ARBA" id="ARBA00023136"/>
    </source>
</evidence>
<evidence type="ECO:0000313" key="9">
    <source>
        <dbReference type="EMBL" id="RNL75516.1"/>
    </source>
</evidence>
<feature type="transmembrane region" description="Helical" evidence="7">
    <location>
        <begin position="178"/>
        <end position="197"/>
    </location>
</feature>
<protein>
    <submittedName>
        <fullName evidence="9">MFS transporter</fullName>
    </submittedName>
</protein>
<evidence type="ECO:0000313" key="10">
    <source>
        <dbReference type="Proteomes" id="UP000277094"/>
    </source>
</evidence>
<dbReference type="OrthoDB" id="3177957at2"/>
<evidence type="ECO:0000256" key="5">
    <source>
        <dbReference type="ARBA" id="ARBA00022989"/>
    </source>
</evidence>
<dbReference type="InterPro" id="IPR050171">
    <property type="entry name" value="MFS_Transporters"/>
</dbReference>
<dbReference type="RefSeq" id="WP_123235704.1">
    <property type="nucleotide sequence ID" value="NZ_RJSG01000006.1"/>
</dbReference>
<dbReference type="SUPFAM" id="SSF103473">
    <property type="entry name" value="MFS general substrate transporter"/>
    <property type="match status" value="1"/>
</dbReference>
<dbReference type="InterPro" id="IPR020846">
    <property type="entry name" value="MFS_dom"/>
</dbReference>
<dbReference type="PROSITE" id="PS00216">
    <property type="entry name" value="SUGAR_TRANSPORT_1"/>
    <property type="match status" value="1"/>
</dbReference>
<dbReference type="InterPro" id="IPR036259">
    <property type="entry name" value="MFS_trans_sf"/>
</dbReference>
<keyword evidence="3" id="KW-1003">Cell membrane</keyword>
<dbReference type="Gene3D" id="1.20.1250.20">
    <property type="entry name" value="MFS general substrate transporter like domains"/>
    <property type="match status" value="1"/>
</dbReference>
<organism evidence="9 10">
    <name type="scientific">Nocardioides marmorisolisilvae</name>
    <dbReference type="NCBI Taxonomy" id="1542737"/>
    <lineage>
        <taxon>Bacteria</taxon>
        <taxon>Bacillati</taxon>
        <taxon>Actinomycetota</taxon>
        <taxon>Actinomycetes</taxon>
        <taxon>Propionibacteriales</taxon>
        <taxon>Nocardioidaceae</taxon>
        <taxon>Nocardioides</taxon>
    </lineage>
</organism>
<feature type="transmembrane region" description="Helical" evidence="7">
    <location>
        <begin position="27"/>
        <end position="49"/>
    </location>
</feature>
<keyword evidence="10" id="KW-1185">Reference proteome</keyword>
<feature type="transmembrane region" description="Helical" evidence="7">
    <location>
        <begin position="55"/>
        <end position="78"/>
    </location>
</feature>
<dbReference type="AlphaFoldDB" id="A0A3N0DJC0"/>